<evidence type="ECO:0000313" key="3">
    <source>
        <dbReference type="Proteomes" id="UP000664940"/>
    </source>
</evidence>
<comment type="caution">
    <text evidence="2">The sequence shown here is derived from an EMBL/GenBank/DDBJ whole genome shotgun (WGS) entry which is preliminary data.</text>
</comment>
<organism evidence="2 3">
    <name type="scientific">Phyllostomus discolor</name>
    <name type="common">pale spear-nosed bat</name>
    <dbReference type="NCBI Taxonomy" id="89673"/>
    <lineage>
        <taxon>Eukaryota</taxon>
        <taxon>Metazoa</taxon>
        <taxon>Chordata</taxon>
        <taxon>Craniata</taxon>
        <taxon>Vertebrata</taxon>
        <taxon>Euteleostomi</taxon>
        <taxon>Mammalia</taxon>
        <taxon>Eutheria</taxon>
        <taxon>Laurasiatheria</taxon>
        <taxon>Chiroptera</taxon>
        <taxon>Yangochiroptera</taxon>
        <taxon>Phyllostomidae</taxon>
        <taxon>Phyllostominae</taxon>
        <taxon>Phyllostomus</taxon>
    </lineage>
</organism>
<feature type="compositionally biased region" description="Polar residues" evidence="1">
    <location>
        <begin position="62"/>
        <end position="82"/>
    </location>
</feature>
<feature type="region of interest" description="Disordered" evidence="1">
    <location>
        <begin position="62"/>
        <end position="83"/>
    </location>
</feature>
<name>A0A834A4K7_9CHIR</name>
<dbReference type="AlphaFoldDB" id="A0A834A4K7"/>
<sequence>MRTPRLREEHRKEEATVGLKLGSLPSESRYHATVPTTTLSISEHSEVPGAVIGRIHITTPSAASMGSHRNTRLSPITGSVMDTGTYCPEAPEEAEAKSGGTSQVITRARVWELSGTEEGLQREGRAAERTG</sequence>
<dbReference type="Proteomes" id="UP000664940">
    <property type="component" value="Unassembled WGS sequence"/>
</dbReference>
<accession>A0A834A4K7</accession>
<reference evidence="2 3" key="1">
    <citation type="journal article" date="2020" name="Nature">
        <title>Six reference-quality genomes reveal evolution of bat adaptations.</title>
        <authorList>
            <person name="Jebb D."/>
            <person name="Huang Z."/>
            <person name="Pippel M."/>
            <person name="Hughes G.M."/>
            <person name="Lavrichenko K."/>
            <person name="Devanna P."/>
            <person name="Winkler S."/>
            <person name="Jermiin L.S."/>
            <person name="Skirmuntt E.C."/>
            <person name="Katzourakis A."/>
            <person name="Burkitt-Gray L."/>
            <person name="Ray D.A."/>
            <person name="Sullivan K.A.M."/>
            <person name="Roscito J.G."/>
            <person name="Kirilenko B.M."/>
            <person name="Davalos L.M."/>
            <person name="Corthals A.P."/>
            <person name="Power M.L."/>
            <person name="Jones G."/>
            <person name="Ransome R.D."/>
            <person name="Dechmann D.K.N."/>
            <person name="Locatelli A.G."/>
            <person name="Puechmaille S.J."/>
            <person name="Fedrigo O."/>
            <person name="Jarvis E.D."/>
            <person name="Hiller M."/>
            <person name="Vernes S.C."/>
            <person name="Myers E.W."/>
            <person name="Teeling E.C."/>
        </authorList>
    </citation>
    <scope>NUCLEOTIDE SEQUENCE [LARGE SCALE GENOMIC DNA]</scope>
    <source>
        <strain evidence="2">Bat1K_MPI-CBG_1</strain>
    </source>
</reference>
<evidence type="ECO:0000256" key="1">
    <source>
        <dbReference type="SAM" id="MobiDB-lite"/>
    </source>
</evidence>
<gene>
    <name evidence="2" type="ORF">HJG60_011377</name>
</gene>
<protein>
    <submittedName>
        <fullName evidence="2">Uncharacterized protein</fullName>
    </submittedName>
</protein>
<dbReference type="EMBL" id="JABVXQ010000006">
    <property type="protein sequence ID" value="KAF6104447.1"/>
    <property type="molecule type" value="Genomic_DNA"/>
</dbReference>
<evidence type="ECO:0000313" key="2">
    <source>
        <dbReference type="EMBL" id="KAF6104447.1"/>
    </source>
</evidence>
<proteinExistence type="predicted"/>